<evidence type="ECO:0000313" key="2">
    <source>
        <dbReference type="EMBL" id="OBY10445.1"/>
    </source>
</evidence>
<accession>A0A174VV12</accession>
<feature type="domain" description="Transcription regulator PadR N-terminal" evidence="1">
    <location>
        <begin position="15"/>
        <end position="87"/>
    </location>
</feature>
<evidence type="ECO:0000313" key="3">
    <source>
        <dbReference type="Proteomes" id="UP000092714"/>
    </source>
</evidence>
<dbReference type="InterPro" id="IPR036390">
    <property type="entry name" value="WH_DNA-bd_sf"/>
</dbReference>
<dbReference type="PANTHER" id="PTHR33169">
    <property type="entry name" value="PADR-FAMILY TRANSCRIPTIONAL REGULATOR"/>
    <property type="match status" value="1"/>
</dbReference>
<dbReference type="Pfam" id="PF03551">
    <property type="entry name" value="PadR"/>
    <property type="match status" value="1"/>
</dbReference>
<protein>
    <submittedName>
        <fullName evidence="2">PadR family transcriptional regulator</fullName>
    </submittedName>
</protein>
<sequence>MISKDLIAASSKPLILSFLSKRESYGYEIIKNIQELSNNNIVWKEGTLYPVLKKLTENGLIESEWKTIDGRKRKYYRITNAGLASLEKEKAQWKIVNNTLNGIWDERICLT</sequence>
<dbReference type="Gene3D" id="1.10.10.10">
    <property type="entry name" value="Winged helix-like DNA-binding domain superfamily/Winged helix DNA-binding domain"/>
    <property type="match status" value="1"/>
</dbReference>
<dbReference type="InterPro" id="IPR036388">
    <property type="entry name" value="WH-like_DNA-bd_sf"/>
</dbReference>
<evidence type="ECO:0000259" key="1">
    <source>
        <dbReference type="Pfam" id="PF03551"/>
    </source>
</evidence>
<dbReference type="PANTHER" id="PTHR33169:SF14">
    <property type="entry name" value="TRANSCRIPTIONAL REGULATOR RV3488"/>
    <property type="match status" value="1"/>
</dbReference>
<dbReference type="eggNOG" id="COG1695">
    <property type="taxonomic scope" value="Bacteria"/>
</dbReference>
<dbReference type="OrthoDB" id="9808017at2"/>
<dbReference type="AlphaFoldDB" id="A0A174VV12"/>
<dbReference type="GeneID" id="42775935"/>
<name>A0A174VV12_9CLOT</name>
<gene>
    <name evidence="2" type="ORF">CP373A1_07970</name>
</gene>
<keyword evidence="3" id="KW-1185">Reference proteome</keyword>
<dbReference type="Proteomes" id="UP000092714">
    <property type="component" value="Unassembled WGS sequence"/>
</dbReference>
<proteinExistence type="predicted"/>
<dbReference type="SUPFAM" id="SSF46785">
    <property type="entry name" value="Winged helix' DNA-binding domain"/>
    <property type="match status" value="1"/>
</dbReference>
<dbReference type="RefSeq" id="WP_034866211.1">
    <property type="nucleotide sequence ID" value="NZ_CABJAZ010000001.1"/>
</dbReference>
<dbReference type="InterPro" id="IPR005149">
    <property type="entry name" value="Tscrpt_reg_PadR_N"/>
</dbReference>
<comment type="caution">
    <text evidence="2">The sequence shown here is derived from an EMBL/GenBank/DDBJ whole genome shotgun (WGS) entry which is preliminary data.</text>
</comment>
<dbReference type="InterPro" id="IPR052509">
    <property type="entry name" value="Metal_resp_DNA-bind_regulator"/>
</dbReference>
<organism evidence="2 3">
    <name type="scientific">Clostridium paraputrificum</name>
    <dbReference type="NCBI Taxonomy" id="29363"/>
    <lineage>
        <taxon>Bacteria</taxon>
        <taxon>Bacillati</taxon>
        <taxon>Bacillota</taxon>
        <taxon>Clostridia</taxon>
        <taxon>Eubacteriales</taxon>
        <taxon>Clostridiaceae</taxon>
        <taxon>Clostridium</taxon>
    </lineage>
</organism>
<dbReference type="EMBL" id="MAPZ01000019">
    <property type="protein sequence ID" value="OBY10445.1"/>
    <property type="molecule type" value="Genomic_DNA"/>
</dbReference>
<reference evidence="2 3" key="1">
    <citation type="submission" date="2016-06" db="EMBL/GenBank/DDBJ databases">
        <authorList>
            <person name="Kjaerup R.B."/>
            <person name="Dalgaard T.S."/>
            <person name="Juul-Madsen H.R."/>
        </authorList>
    </citation>
    <scope>NUCLEOTIDE SEQUENCE [LARGE SCALE GENOMIC DNA]</scope>
    <source>
        <strain evidence="2 3">373-A1</strain>
    </source>
</reference>